<feature type="transmembrane region" description="Helical" evidence="1">
    <location>
        <begin position="75"/>
        <end position="95"/>
    </location>
</feature>
<feature type="transmembrane region" description="Helical" evidence="1">
    <location>
        <begin position="101"/>
        <end position="122"/>
    </location>
</feature>
<accession>A0ABR9TCX0</accession>
<comment type="caution">
    <text evidence="3">The sequence shown here is derived from an EMBL/GenBank/DDBJ whole genome shotgun (WGS) entry which is preliminary data.</text>
</comment>
<evidence type="ECO:0000259" key="2">
    <source>
        <dbReference type="Pfam" id="PF03779"/>
    </source>
</evidence>
<dbReference type="Pfam" id="PF03779">
    <property type="entry name" value="SPW"/>
    <property type="match status" value="1"/>
</dbReference>
<dbReference type="InterPro" id="IPR005530">
    <property type="entry name" value="SPW"/>
</dbReference>
<dbReference type="EMBL" id="PSKQ01000024">
    <property type="protein sequence ID" value="MBE8722467.1"/>
    <property type="molecule type" value="Genomic_DNA"/>
</dbReference>
<dbReference type="Proteomes" id="UP000618319">
    <property type="component" value="Unassembled WGS sequence"/>
</dbReference>
<evidence type="ECO:0000313" key="4">
    <source>
        <dbReference type="Proteomes" id="UP000618319"/>
    </source>
</evidence>
<name>A0ABR9TCX0_9SPHI</name>
<feature type="transmembrane region" description="Helical" evidence="1">
    <location>
        <begin position="12"/>
        <end position="36"/>
    </location>
</feature>
<reference evidence="3 4" key="1">
    <citation type="submission" date="2018-02" db="EMBL/GenBank/DDBJ databases">
        <title>Sphingobacterium KA21.</title>
        <authorList>
            <person name="Vasarhelyi B.M."/>
            <person name="Deshmukh S."/>
            <person name="Balint B."/>
            <person name="Kukolya J."/>
        </authorList>
    </citation>
    <scope>NUCLEOTIDE SEQUENCE [LARGE SCALE GENOMIC DNA]</scope>
    <source>
        <strain evidence="3 4">Ka21</strain>
    </source>
</reference>
<feature type="domain" description="SPW repeat-containing integral membrane" evidence="2">
    <location>
        <begin position="17"/>
        <end position="116"/>
    </location>
</feature>
<keyword evidence="4" id="KW-1185">Reference proteome</keyword>
<keyword evidence="1" id="KW-0472">Membrane</keyword>
<feature type="transmembrane region" description="Helical" evidence="1">
    <location>
        <begin position="42"/>
        <end position="63"/>
    </location>
</feature>
<keyword evidence="1" id="KW-1133">Transmembrane helix</keyword>
<protein>
    <recommendedName>
        <fullName evidence="2">SPW repeat-containing integral membrane domain-containing protein</fullName>
    </recommendedName>
</protein>
<proteinExistence type="predicted"/>
<evidence type="ECO:0000313" key="3">
    <source>
        <dbReference type="EMBL" id="MBE8722467.1"/>
    </source>
</evidence>
<evidence type="ECO:0000256" key="1">
    <source>
        <dbReference type="SAM" id="Phobius"/>
    </source>
</evidence>
<sequence length="130" mass="14704">MVKFNTFVMKAIPTTFHAFIDYGSAIVFLVAPWIFLFDHVTAAKWTSVIVGALILLMSLLTRYESGLLRIIPMRMHLAVDIVIGLFLVLSPWLMGFADQTFLFHVFMGVVSVIMGAFTKRYVKSDNLALR</sequence>
<gene>
    <name evidence="3" type="ORF">C4F40_17205</name>
</gene>
<organism evidence="3 4">
    <name type="scientific">Sphingobacterium pedocola</name>
    <dbReference type="NCBI Taxonomy" id="2082722"/>
    <lineage>
        <taxon>Bacteria</taxon>
        <taxon>Pseudomonadati</taxon>
        <taxon>Bacteroidota</taxon>
        <taxon>Sphingobacteriia</taxon>
        <taxon>Sphingobacteriales</taxon>
        <taxon>Sphingobacteriaceae</taxon>
        <taxon>Sphingobacterium</taxon>
    </lineage>
</organism>
<keyword evidence="1" id="KW-0812">Transmembrane</keyword>